<evidence type="ECO:0000256" key="1">
    <source>
        <dbReference type="SAM" id="MobiDB-lite"/>
    </source>
</evidence>
<dbReference type="Proteomes" id="UP000054558">
    <property type="component" value="Unassembled WGS sequence"/>
</dbReference>
<name>A0A1Y1HV09_KLENI</name>
<evidence type="ECO:0000313" key="3">
    <source>
        <dbReference type="Proteomes" id="UP000054558"/>
    </source>
</evidence>
<keyword evidence="3" id="KW-1185">Reference proteome</keyword>
<reference evidence="2 3" key="1">
    <citation type="journal article" date="2014" name="Nat. Commun.">
        <title>Klebsormidium flaccidum genome reveals primary factors for plant terrestrial adaptation.</title>
        <authorList>
            <person name="Hori K."/>
            <person name="Maruyama F."/>
            <person name="Fujisawa T."/>
            <person name="Togashi T."/>
            <person name="Yamamoto N."/>
            <person name="Seo M."/>
            <person name="Sato S."/>
            <person name="Yamada T."/>
            <person name="Mori H."/>
            <person name="Tajima N."/>
            <person name="Moriyama T."/>
            <person name="Ikeuchi M."/>
            <person name="Watanabe M."/>
            <person name="Wada H."/>
            <person name="Kobayashi K."/>
            <person name="Saito M."/>
            <person name="Masuda T."/>
            <person name="Sasaki-Sekimoto Y."/>
            <person name="Mashiguchi K."/>
            <person name="Awai K."/>
            <person name="Shimojima M."/>
            <person name="Masuda S."/>
            <person name="Iwai M."/>
            <person name="Nobusawa T."/>
            <person name="Narise T."/>
            <person name="Kondo S."/>
            <person name="Saito H."/>
            <person name="Sato R."/>
            <person name="Murakawa M."/>
            <person name="Ihara Y."/>
            <person name="Oshima-Yamada Y."/>
            <person name="Ohtaka K."/>
            <person name="Satoh M."/>
            <person name="Sonobe K."/>
            <person name="Ishii M."/>
            <person name="Ohtani R."/>
            <person name="Kanamori-Sato M."/>
            <person name="Honoki R."/>
            <person name="Miyazaki D."/>
            <person name="Mochizuki H."/>
            <person name="Umetsu J."/>
            <person name="Higashi K."/>
            <person name="Shibata D."/>
            <person name="Kamiya Y."/>
            <person name="Sato N."/>
            <person name="Nakamura Y."/>
            <person name="Tabata S."/>
            <person name="Ida S."/>
            <person name="Kurokawa K."/>
            <person name="Ohta H."/>
        </authorList>
    </citation>
    <scope>NUCLEOTIDE SEQUENCE [LARGE SCALE GENOMIC DNA]</scope>
    <source>
        <strain evidence="2 3">NIES-2285</strain>
    </source>
</reference>
<dbReference type="EMBL" id="DF237012">
    <property type="protein sequence ID" value="GAQ80811.1"/>
    <property type="molecule type" value="Genomic_DNA"/>
</dbReference>
<protein>
    <submittedName>
        <fullName evidence="2">Uncharacterized protein</fullName>
    </submittedName>
</protein>
<sequence length="459" mass="49996">MMNKFSDLLTGLNISVAMQRDKRSLADRRSEQGFSAANVAKPLALEFKLGATVTSQEALLDNYVRGFQALQNIAQSIPQPKQPQSSMAALSKDRVEDFARAVPIEKKSSASTVRPVPTRGACMLFGEASPTERRSFANEAAAPSESKQRIVLVPSVVELDKALELSLDPSPKLSMLAARLRADEIAMREAKPFGVELEFRDSLGSESEYTRALKDQFASPRCENEGGRSECAHQNAPYEVSPPPLLSLLSGPQNQELPEGIRRTLSKRPSQSLLTETEGDLAGPRGASAHISEERPLESSENMTSKWCGTLFTSAWSSGSKRKRDESGIDGTELLKLLEWMERSTGAGRKGERAITNLDSILEHLEEMLGFRRRGGEPVGGRGPGQVASFVSAGASGQRVVDMGRDEPVRTVPLGRGWEEECIRGVLEQIIRQGAAKKGKAAVEVGNVERFHGAELYFS</sequence>
<organism evidence="2 3">
    <name type="scientific">Klebsormidium nitens</name>
    <name type="common">Green alga</name>
    <name type="synonym">Ulothrix nitens</name>
    <dbReference type="NCBI Taxonomy" id="105231"/>
    <lineage>
        <taxon>Eukaryota</taxon>
        <taxon>Viridiplantae</taxon>
        <taxon>Streptophyta</taxon>
        <taxon>Klebsormidiophyceae</taxon>
        <taxon>Klebsormidiales</taxon>
        <taxon>Klebsormidiaceae</taxon>
        <taxon>Klebsormidium</taxon>
    </lineage>
</organism>
<feature type="region of interest" description="Disordered" evidence="1">
    <location>
        <begin position="262"/>
        <end position="302"/>
    </location>
</feature>
<evidence type="ECO:0000313" key="2">
    <source>
        <dbReference type="EMBL" id="GAQ80811.1"/>
    </source>
</evidence>
<dbReference type="AlphaFoldDB" id="A0A1Y1HV09"/>
<proteinExistence type="predicted"/>
<accession>A0A1Y1HV09</accession>
<gene>
    <name evidence="2" type="ORF">KFL_000630140</name>
</gene>